<protein>
    <recommendedName>
        <fullName evidence="4">Peroxidase</fullName>
    </recommendedName>
</protein>
<dbReference type="Proteomes" id="UP000199650">
    <property type="component" value="Unassembled WGS sequence"/>
</dbReference>
<feature type="transmembrane region" description="Helical" evidence="1">
    <location>
        <begin position="210"/>
        <end position="238"/>
    </location>
</feature>
<accession>A0A1I0Q4V0</accession>
<dbReference type="AlphaFoldDB" id="A0A1I0Q4V0"/>
<keyword evidence="1" id="KW-0472">Membrane</keyword>
<sequence>MTPQDTFFILAPVAEGRAEDLVALLNTMTVKPGFADPQNRLLPFGRFDQLHVARFFLVEAQTWRDIEAYGEPPQPYPLQIAFLGDVDGDRHAFLRELVAHCADGLSEIFSHCNGFGQGADLLRWMEDHNVDEAANYVNTRGRTVRQVHEEATLATTLRTKLDAIVEERGTADPFGLHKQLVEHVRRQQANGSLHLTPPARLSLRQRVTGWVDLLSVPVILLVISPLLLMALPFFLVWLRTLERSDPEILPRPDDARLAELSRYEDHDVTNPFSAFGDVKPGPLRRMITTVALYLLNYSARHIYGRGYLTRVQTIHFARWVFVDDKRRVMFCSNYDGAVESYMDDFVNKVAWGLNLVFSNGVGYPSTRFLIKGGAEQEDKFKRFLRNRQLPTQVWYKAYPGLTARDLARNSEIRFGLEKRPNGAKALRNWVSKI</sequence>
<gene>
    <name evidence="2" type="ORF">SAMN05444851_2229</name>
</gene>
<reference evidence="2 3" key="1">
    <citation type="submission" date="2016-10" db="EMBL/GenBank/DDBJ databases">
        <authorList>
            <person name="de Groot N.N."/>
        </authorList>
    </citation>
    <scope>NUCLEOTIDE SEQUENCE [LARGE SCALE GENOMIC DNA]</scope>
    <source>
        <strain evidence="2 3">DSM 29439</strain>
    </source>
</reference>
<evidence type="ECO:0008006" key="4">
    <source>
        <dbReference type="Google" id="ProtNLM"/>
    </source>
</evidence>
<dbReference type="STRING" id="1173584.SAMN05444851_2229"/>
<evidence type="ECO:0000313" key="2">
    <source>
        <dbReference type="EMBL" id="SEW21942.1"/>
    </source>
</evidence>
<dbReference type="EMBL" id="FOJB01000001">
    <property type="protein sequence ID" value="SEW21942.1"/>
    <property type="molecule type" value="Genomic_DNA"/>
</dbReference>
<dbReference type="OrthoDB" id="116741at2"/>
<name>A0A1I0Q4V0_9RHOB</name>
<proteinExistence type="predicted"/>
<evidence type="ECO:0000313" key="3">
    <source>
        <dbReference type="Proteomes" id="UP000199650"/>
    </source>
</evidence>
<organism evidence="2 3">
    <name type="scientific">Aliiroseovarius sediminilitoris</name>
    <dbReference type="NCBI Taxonomy" id="1173584"/>
    <lineage>
        <taxon>Bacteria</taxon>
        <taxon>Pseudomonadati</taxon>
        <taxon>Pseudomonadota</taxon>
        <taxon>Alphaproteobacteria</taxon>
        <taxon>Rhodobacterales</taxon>
        <taxon>Paracoccaceae</taxon>
        <taxon>Aliiroseovarius</taxon>
    </lineage>
</organism>
<keyword evidence="1" id="KW-0812">Transmembrane</keyword>
<keyword evidence="3" id="KW-1185">Reference proteome</keyword>
<dbReference type="RefSeq" id="WP_091430607.1">
    <property type="nucleotide sequence ID" value="NZ_FOJB01000001.1"/>
</dbReference>
<evidence type="ECO:0000256" key="1">
    <source>
        <dbReference type="SAM" id="Phobius"/>
    </source>
</evidence>
<keyword evidence="1" id="KW-1133">Transmembrane helix</keyword>